<keyword evidence="4" id="KW-0560">Oxidoreductase</keyword>
<proteinExistence type="predicted"/>
<keyword evidence="5" id="KW-0811">Translocation</keyword>
<feature type="compositionally biased region" description="Polar residues" evidence="9">
    <location>
        <begin position="25"/>
        <end position="35"/>
    </location>
</feature>
<evidence type="ECO:0000313" key="10">
    <source>
        <dbReference type="EMBL" id="CAG5074023.1"/>
    </source>
</evidence>
<evidence type="ECO:0000256" key="7">
    <source>
        <dbReference type="ARBA" id="ARBA00023157"/>
    </source>
</evidence>
<dbReference type="GO" id="GO:0005758">
    <property type="term" value="C:mitochondrial intermembrane space"/>
    <property type="evidence" value="ECO:0007669"/>
    <property type="project" value="TreeGrafter"/>
</dbReference>
<reference evidence="10" key="1">
    <citation type="submission" date="2021-04" db="EMBL/GenBank/DDBJ databases">
        <authorList>
            <person name="Chebbi M.A.C M."/>
        </authorList>
    </citation>
    <scope>NUCLEOTIDE SEQUENCE</scope>
</reference>
<dbReference type="EMBL" id="CAJNRD030001114">
    <property type="protein sequence ID" value="CAG5074023.1"/>
    <property type="molecule type" value="Genomic_DNA"/>
</dbReference>
<accession>A0A8J2EB51</accession>
<keyword evidence="3" id="KW-0653">Protein transport</keyword>
<dbReference type="Gene3D" id="1.10.287.2900">
    <property type="match status" value="1"/>
</dbReference>
<evidence type="ECO:0000256" key="1">
    <source>
        <dbReference type="ARBA" id="ARBA00004173"/>
    </source>
</evidence>
<dbReference type="Proteomes" id="UP000786811">
    <property type="component" value="Unassembled WGS sequence"/>
</dbReference>
<evidence type="ECO:0000313" key="11">
    <source>
        <dbReference type="Proteomes" id="UP000786811"/>
    </source>
</evidence>
<comment type="caution">
    <text evidence="10">The sequence shown here is derived from an EMBL/GenBank/DDBJ whole genome shotgun (WGS) entry which is preliminary data.</text>
</comment>
<evidence type="ECO:0000256" key="4">
    <source>
        <dbReference type="ARBA" id="ARBA00023002"/>
    </source>
</evidence>
<protein>
    <submittedName>
        <fullName evidence="10">Similar to chchd4-a: Mitochondrial intermembrane space import and assembly protein 40-A (Xenopus laevis)</fullName>
    </submittedName>
</protein>
<organism evidence="10 11">
    <name type="scientific">Cotesia congregata</name>
    <name type="common">Parasitoid wasp</name>
    <name type="synonym">Apanteles congregatus</name>
    <dbReference type="NCBI Taxonomy" id="51543"/>
    <lineage>
        <taxon>Eukaryota</taxon>
        <taxon>Metazoa</taxon>
        <taxon>Ecdysozoa</taxon>
        <taxon>Arthropoda</taxon>
        <taxon>Hexapoda</taxon>
        <taxon>Insecta</taxon>
        <taxon>Pterygota</taxon>
        <taxon>Neoptera</taxon>
        <taxon>Endopterygota</taxon>
        <taxon>Hymenoptera</taxon>
        <taxon>Apocrita</taxon>
        <taxon>Ichneumonoidea</taxon>
        <taxon>Braconidae</taxon>
        <taxon>Microgastrinae</taxon>
        <taxon>Cotesia</taxon>
    </lineage>
</organism>
<feature type="compositionally biased region" description="Basic and acidic residues" evidence="9">
    <location>
        <begin position="1"/>
        <end position="23"/>
    </location>
</feature>
<comment type="subcellular location">
    <subcellularLocation>
        <location evidence="1">Mitochondrion</location>
    </subcellularLocation>
</comment>
<keyword evidence="11" id="KW-1185">Reference proteome</keyword>
<dbReference type="PANTHER" id="PTHR21622">
    <property type="entry name" value="COILED-COIL-HELIX-COILED-COIL-HELIX DOMAIN CONTAINING 4"/>
    <property type="match status" value="1"/>
</dbReference>
<dbReference type="AlphaFoldDB" id="A0A8J2EB51"/>
<dbReference type="GO" id="GO:0015035">
    <property type="term" value="F:protein-disulfide reductase activity"/>
    <property type="evidence" value="ECO:0007669"/>
    <property type="project" value="InterPro"/>
</dbReference>
<feature type="region of interest" description="Disordered" evidence="9">
    <location>
        <begin position="1"/>
        <end position="40"/>
    </location>
</feature>
<keyword evidence="8" id="KW-0676">Redox-active center</keyword>
<evidence type="ECO:0000256" key="5">
    <source>
        <dbReference type="ARBA" id="ARBA00023010"/>
    </source>
</evidence>
<dbReference type="OrthoDB" id="7481291at2759"/>
<sequence length="146" mass="16585">MSANNKEEKDSNNLSFNKEEKPPASKNNQSESESSPGLILSSGEINWDCPCLDGMASGPCGSEFKESFLCMFNSNTNEEQDNLECLTSFKNLFTCMSEYPDFYREKGFSEDLLSMKKEPEKSAENEEDDKKKNQKQNKNDKTESKE</sequence>
<evidence type="ECO:0000256" key="2">
    <source>
        <dbReference type="ARBA" id="ARBA00022448"/>
    </source>
</evidence>
<evidence type="ECO:0000256" key="9">
    <source>
        <dbReference type="SAM" id="MobiDB-lite"/>
    </source>
</evidence>
<keyword evidence="2" id="KW-0813">Transport</keyword>
<gene>
    <name evidence="10" type="ORF">HICCMSTLAB_LOCUS795</name>
</gene>
<dbReference type="PANTHER" id="PTHR21622:SF0">
    <property type="entry name" value="COILED-COIL-HELIX-COILED-COIL-HELIX DOMAIN CONTAINING 4"/>
    <property type="match status" value="1"/>
</dbReference>
<feature type="region of interest" description="Disordered" evidence="9">
    <location>
        <begin position="114"/>
        <end position="146"/>
    </location>
</feature>
<name>A0A8J2EB51_COTCN</name>
<evidence type="ECO:0000256" key="3">
    <source>
        <dbReference type="ARBA" id="ARBA00022927"/>
    </source>
</evidence>
<evidence type="ECO:0000256" key="6">
    <source>
        <dbReference type="ARBA" id="ARBA00023128"/>
    </source>
</evidence>
<keyword evidence="7" id="KW-1015">Disulfide bond</keyword>
<dbReference type="InterPro" id="IPR039289">
    <property type="entry name" value="CHCHD4"/>
</dbReference>
<keyword evidence="6" id="KW-0496">Mitochondrion</keyword>
<evidence type="ECO:0000256" key="8">
    <source>
        <dbReference type="ARBA" id="ARBA00023284"/>
    </source>
</evidence>
<dbReference type="GO" id="GO:0045041">
    <property type="term" value="P:protein import into mitochondrial intermembrane space"/>
    <property type="evidence" value="ECO:0007669"/>
    <property type="project" value="InterPro"/>
</dbReference>